<evidence type="ECO:0000313" key="3">
    <source>
        <dbReference type="Proteomes" id="UP000233387"/>
    </source>
</evidence>
<accession>A0A2N3IF84</accession>
<gene>
    <name evidence="2" type="ORF">Rain11_1461</name>
</gene>
<dbReference type="InterPro" id="IPR011990">
    <property type="entry name" value="TPR-like_helical_dom_sf"/>
</dbReference>
<dbReference type="EMBL" id="NKXO01000021">
    <property type="protein sequence ID" value="PKQ68928.1"/>
    <property type="molecule type" value="Genomic_DNA"/>
</dbReference>
<proteinExistence type="predicted"/>
<dbReference type="Pfam" id="PF13174">
    <property type="entry name" value="TPR_6"/>
    <property type="match status" value="1"/>
</dbReference>
<dbReference type="Proteomes" id="UP000233387">
    <property type="component" value="Unassembled WGS sequence"/>
</dbReference>
<dbReference type="AlphaFoldDB" id="A0A2N3IF84"/>
<name>A0A2N3IF84_9BACT</name>
<keyword evidence="3" id="KW-1185">Reference proteome</keyword>
<evidence type="ECO:0000313" key="2">
    <source>
        <dbReference type="EMBL" id="PKQ68928.1"/>
    </source>
</evidence>
<reference evidence="2 3" key="1">
    <citation type="submission" date="2017-06" db="EMBL/GenBank/DDBJ databases">
        <title>Raineya orbicola gen. nov., sp. nov. a slightly thermophilic bacterium of the phylum Bacteroidetes and the description of Raineyaceae fam. nov.</title>
        <authorList>
            <person name="Albuquerque L."/>
            <person name="Polonia A.R.M."/>
            <person name="Barroso C."/>
            <person name="Froufe H.J.C."/>
            <person name="Lage O."/>
            <person name="Lobo-Da-Cunha A."/>
            <person name="Egas C."/>
            <person name="Da Costa M.S."/>
        </authorList>
    </citation>
    <scope>NUCLEOTIDE SEQUENCE [LARGE SCALE GENOMIC DNA]</scope>
    <source>
        <strain evidence="2 3">SPSPC-11</strain>
    </source>
</reference>
<protein>
    <recommendedName>
        <fullName evidence="4">Tetratricopeptide repeat</fullName>
    </recommendedName>
</protein>
<organism evidence="2 3">
    <name type="scientific">Raineya orbicola</name>
    <dbReference type="NCBI Taxonomy" id="2016530"/>
    <lineage>
        <taxon>Bacteria</taxon>
        <taxon>Pseudomonadati</taxon>
        <taxon>Bacteroidota</taxon>
        <taxon>Cytophagia</taxon>
        <taxon>Cytophagales</taxon>
        <taxon>Raineyaceae</taxon>
        <taxon>Raineya</taxon>
    </lineage>
</organism>
<evidence type="ECO:0000256" key="1">
    <source>
        <dbReference type="SAM" id="MobiDB-lite"/>
    </source>
</evidence>
<dbReference type="SUPFAM" id="SSF48452">
    <property type="entry name" value="TPR-like"/>
    <property type="match status" value="1"/>
</dbReference>
<dbReference type="InterPro" id="IPR019734">
    <property type="entry name" value="TPR_rpt"/>
</dbReference>
<feature type="compositionally biased region" description="Low complexity" evidence="1">
    <location>
        <begin position="295"/>
        <end position="306"/>
    </location>
</feature>
<dbReference type="OrthoDB" id="594666at2"/>
<dbReference type="RefSeq" id="WP_101358731.1">
    <property type="nucleotide sequence ID" value="NZ_NKXO01000021.1"/>
</dbReference>
<evidence type="ECO:0008006" key="4">
    <source>
        <dbReference type="Google" id="ProtNLM"/>
    </source>
</evidence>
<sequence>MDKQILLGLLHQPEFLKDNLLEELNEIIQKHPYFAIPHILLAKNLHDQASSLAPQKIRRASLYAYNRSILKKFIMEKPTRINAEEESFISPESIYRNPFGEIQEELDAFDKKMETITPEELDKELASITESYIPQEYNLEKESENNTNTELHLTENQKEQNSLIDEFLKSDFFTSTPTTNLEESSTETDSEEYAIALFEKGDIQGAIAVYERLKLQNPDKESYYQSQINIFSMSFDDIVTNEVLSTTPETTDVDLQINTDSLLQEILNTPKAEKSTPSTSEKFSEDFQATEIENSTSQPETSSQTTDNSFADVLSDDEVSEAKAIAYFNEGNVAKAIEIYRKLMLQIPEKKAYFASQIEILES</sequence>
<comment type="caution">
    <text evidence="2">The sequence shown here is derived from an EMBL/GenBank/DDBJ whole genome shotgun (WGS) entry which is preliminary data.</text>
</comment>
<feature type="region of interest" description="Disordered" evidence="1">
    <location>
        <begin position="268"/>
        <end position="308"/>
    </location>
</feature>